<dbReference type="InterPro" id="IPR002560">
    <property type="entry name" value="Transposase_DDE"/>
</dbReference>
<evidence type="ECO:0000313" key="3">
    <source>
        <dbReference type="Proteomes" id="UP001143545"/>
    </source>
</evidence>
<protein>
    <submittedName>
        <fullName evidence="2">DDE transposase</fullName>
    </submittedName>
</protein>
<organism evidence="2 3">
    <name type="scientific">Neptunitalea chrysea</name>
    <dbReference type="NCBI Taxonomy" id="1647581"/>
    <lineage>
        <taxon>Bacteria</taxon>
        <taxon>Pseudomonadati</taxon>
        <taxon>Bacteroidota</taxon>
        <taxon>Flavobacteriia</taxon>
        <taxon>Flavobacteriales</taxon>
        <taxon>Flavobacteriaceae</taxon>
        <taxon>Neptunitalea</taxon>
    </lineage>
</organism>
<dbReference type="Pfam" id="PF01610">
    <property type="entry name" value="DDE_Tnp_ISL3"/>
    <property type="match status" value="1"/>
</dbReference>
<dbReference type="RefSeq" id="WP_281754281.1">
    <property type="nucleotide sequence ID" value="NZ_BRVP01000011.1"/>
</dbReference>
<comment type="caution">
    <text evidence="2">The sequence shown here is derived from an EMBL/GenBank/DDBJ whole genome shotgun (WGS) entry which is preliminary data.</text>
</comment>
<evidence type="ECO:0000259" key="1">
    <source>
        <dbReference type="Pfam" id="PF01610"/>
    </source>
</evidence>
<dbReference type="EMBL" id="BRVP01000011">
    <property type="protein sequence ID" value="GLB52777.1"/>
    <property type="molecule type" value="Genomic_DNA"/>
</dbReference>
<sequence>MDGKRLQNQYKHHLSGFTNWENKSHARQWLIYPENMGSHLSIDETSLSQGELYTIITNKKAKGKKGALVGIFKGTKAEPIINRLLKLPDAIRNKVQEITLDMAHSMKQIVKTCFPKALQVTDRFHVQKLAMDALQDLRIKYRWEAMDIENEQIKQNKEQQREYTPKILANGDTPKQLLARSRYLLYKTPNNWTTSQANRANLLFDLYPELQKAYKLVNGLRNIFNQPYDIKVAYTKLAHWYREVELAGFKSFQTVANSISLNYRSILNYFINRNTNASAESFNAKIKAFRAQFRGVKNTEFFLYRFTKIFA</sequence>
<reference evidence="2" key="1">
    <citation type="submission" date="2022-07" db="EMBL/GenBank/DDBJ databases">
        <title>Taxonomy of Novel Oxalotrophic and Methylotrophic Bacteria.</title>
        <authorList>
            <person name="Sahin N."/>
            <person name="Tani A."/>
        </authorList>
    </citation>
    <scope>NUCLEOTIDE SEQUENCE</scope>
    <source>
        <strain evidence="2">AM327</strain>
    </source>
</reference>
<feature type="domain" description="Transposase IS204/IS1001/IS1096/IS1165 DDE" evidence="1">
    <location>
        <begin position="40"/>
        <end position="305"/>
    </location>
</feature>
<dbReference type="PANTHER" id="PTHR33498">
    <property type="entry name" value="TRANSPOSASE FOR INSERTION SEQUENCE ELEMENT IS1557"/>
    <property type="match status" value="1"/>
</dbReference>
<name>A0A9W6EVQ5_9FLAO</name>
<proteinExistence type="predicted"/>
<dbReference type="Proteomes" id="UP001143545">
    <property type="component" value="Unassembled WGS sequence"/>
</dbReference>
<keyword evidence="3" id="KW-1185">Reference proteome</keyword>
<dbReference type="AlphaFoldDB" id="A0A9W6EVQ5"/>
<evidence type="ECO:0000313" key="2">
    <source>
        <dbReference type="EMBL" id="GLB52777.1"/>
    </source>
</evidence>
<accession>A0A9W6EVQ5</accession>
<dbReference type="PANTHER" id="PTHR33498:SF1">
    <property type="entry name" value="TRANSPOSASE FOR INSERTION SEQUENCE ELEMENT IS1557"/>
    <property type="match status" value="1"/>
</dbReference>
<gene>
    <name evidence="2" type="ORF">NBRC110019_18170</name>
</gene>
<dbReference type="InterPro" id="IPR047951">
    <property type="entry name" value="Transpos_ISL3"/>
</dbReference>